<dbReference type="GO" id="GO:0015628">
    <property type="term" value="P:protein secretion by the type II secretion system"/>
    <property type="evidence" value="ECO:0007669"/>
    <property type="project" value="InterPro"/>
</dbReference>
<evidence type="ECO:0000256" key="2">
    <source>
        <dbReference type="ARBA" id="ARBA00021549"/>
    </source>
</evidence>
<gene>
    <name evidence="13" type="ORF">PP2015_865</name>
</gene>
<feature type="transmembrane region" description="Helical" evidence="11">
    <location>
        <begin position="21"/>
        <end position="40"/>
    </location>
</feature>
<evidence type="ECO:0000313" key="13">
    <source>
        <dbReference type="EMBL" id="ALO41384.1"/>
    </source>
</evidence>
<keyword evidence="14" id="KW-1185">Reference proteome</keyword>
<keyword evidence="3" id="KW-1003">Cell membrane</keyword>
<dbReference type="AlphaFoldDB" id="A0A0S2JZK6"/>
<evidence type="ECO:0000256" key="6">
    <source>
        <dbReference type="ARBA" id="ARBA00022692"/>
    </source>
</evidence>
<dbReference type="Pfam" id="PF12019">
    <property type="entry name" value="GspH"/>
    <property type="match status" value="1"/>
</dbReference>
<reference evidence="14" key="1">
    <citation type="submission" date="2015-11" db="EMBL/GenBank/DDBJ databases">
        <authorList>
            <person name="Kim K.M."/>
        </authorList>
    </citation>
    <scope>NUCLEOTIDE SEQUENCE [LARGE SCALE GENOMIC DNA]</scope>
    <source>
        <strain evidence="14">KCTC 12086</strain>
    </source>
</reference>
<feature type="domain" description="General secretion pathway GspH" evidence="12">
    <location>
        <begin position="57"/>
        <end position="176"/>
    </location>
</feature>
<proteinExistence type="inferred from homology"/>
<dbReference type="STRING" id="161398.PP2015_865"/>
<evidence type="ECO:0000256" key="1">
    <source>
        <dbReference type="ARBA" id="ARBA00004377"/>
    </source>
</evidence>
<evidence type="ECO:0000256" key="7">
    <source>
        <dbReference type="ARBA" id="ARBA00022989"/>
    </source>
</evidence>
<evidence type="ECO:0000256" key="10">
    <source>
        <dbReference type="ARBA" id="ARBA00030775"/>
    </source>
</evidence>
<dbReference type="InterPro" id="IPR045584">
    <property type="entry name" value="Pilin-like"/>
</dbReference>
<evidence type="ECO:0000313" key="14">
    <source>
        <dbReference type="Proteomes" id="UP000061457"/>
    </source>
</evidence>
<evidence type="ECO:0000259" key="12">
    <source>
        <dbReference type="Pfam" id="PF12019"/>
    </source>
</evidence>
<organism evidence="13 14">
    <name type="scientific">Pseudoalteromonas phenolica</name>
    <dbReference type="NCBI Taxonomy" id="161398"/>
    <lineage>
        <taxon>Bacteria</taxon>
        <taxon>Pseudomonadati</taxon>
        <taxon>Pseudomonadota</taxon>
        <taxon>Gammaproteobacteria</taxon>
        <taxon>Alteromonadales</taxon>
        <taxon>Pseudoalteromonadaceae</taxon>
        <taxon>Pseudoalteromonas</taxon>
    </lineage>
</organism>
<dbReference type="Gene3D" id="3.55.40.10">
    <property type="entry name" value="minor pseudopilin epsh domain"/>
    <property type="match status" value="1"/>
</dbReference>
<dbReference type="KEGG" id="pphe:PP2015_865"/>
<dbReference type="PROSITE" id="PS00409">
    <property type="entry name" value="PROKAR_NTER_METHYL"/>
    <property type="match status" value="1"/>
</dbReference>
<evidence type="ECO:0000256" key="11">
    <source>
        <dbReference type="SAM" id="Phobius"/>
    </source>
</evidence>
<keyword evidence="4" id="KW-0488">Methylation</keyword>
<name>A0A0S2JZK6_9GAMM</name>
<dbReference type="InterPro" id="IPR012902">
    <property type="entry name" value="N_methyl_site"/>
</dbReference>
<accession>A0A0S2JZK6</accession>
<evidence type="ECO:0000256" key="9">
    <source>
        <dbReference type="ARBA" id="ARBA00025772"/>
    </source>
</evidence>
<dbReference type="EMBL" id="CP013187">
    <property type="protein sequence ID" value="ALO41384.1"/>
    <property type="molecule type" value="Genomic_DNA"/>
</dbReference>
<evidence type="ECO:0000256" key="4">
    <source>
        <dbReference type="ARBA" id="ARBA00022481"/>
    </source>
</evidence>
<keyword evidence="6 11" id="KW-0812">Transmembrane</keyword>
<dbReference type="Proteomes" id="UP000061457">
    <property type="component" value="Chromosome I"/>
</dbReference>
<dbReference type="PATRIC" id="fig|161398.10.peg.880"/>
<evidence type="ECO:0000256" key="8">
    <source>
        <dbReference type="ARBA" id="ARBA00023136"/>
    </source>
</evidence>
<keyword evidence="7 11" id="KW-1133">Transmembrane helix</keyword>
<dbReference type="NCBIfam" id="TIGR02532">
    <property type="entry name" value="IV_pilin_GFxxxE"/>
    <property type="match status" value="1"/>
</dbReference>
<protein>
    <recommendedName>
        <fullName evidence="2">Type II secretion system protein H</fullName>
    </recommendedName>
    <alternativeName>
        <fullName evidence="10">General secretion pathway protein H</fullName>
    </alternativeName>
</protein>
<keyword evidence="5" id="KW-0997">Cell inner membrane</keyword>
<dbReference type="GO" id="GO:0005886">
    <property type="term" value="C:plasma membrane"/>
    <property type="evidence" value="ECO:0007669"/>
    <property type="project" value="UniProtKB-SubCell"/>
</dbReference>
<comment type="similarity">
    <text evidence="9">Belongs to the GSP H family.</text>
</comment>
<dbReference type="InterPro" id="IPR022346">
    <property type="entry name" value="T2SS_GspH"/>
</dbReference>
<comment type="subcellular location">
    <subcellularLocation>
        <location evidence="1">Cell inner membrane</location>
        <topology evidence="1">Single-pass membrane protein</topology>
    </subcellularLocation>
</comment>
<keyword evidence="8 11" id="KW-0472">Membrane</keyword>
<evidence type="ECO:0000256" key="5">
    <source>
        <dbReference type="ARBA" id="ARBA00022519"/>
    </source>
</evidence>
<evidence type="ECO:0000256" key="3">
    <source>
        <dbReference type="ARBA" id="ARBA00022475"/>
    </source>
</evidence>
<dbReference type="GO" id="GO:0015627">
    <property type="term" value="C:type II protein secretion system complex"/>
    <property type="evidence" value="ECO:0007669"/>
    <property type="project" value="InterPro"/>
</dbReference>
<sequence>MLQLNNCFIQGVNMKQRGFTLLELLITIAILAILATLSFSGNTDLNEKTRAESFMLELKRHITFARAKATTSDEIVILCPVDATKLAANENLSCINNWKTNQIISFIDKNNNGTYEVEDDDLLRVMNELFSSDNLKAPDRRLRFDSSGRVVNTNVGQFIYCPLNQTKHAKALTLTLGGTALYNGDSSTGCS</sequence>
<dbReference type="SUPFAM" id="SSF54523">
    <property type="entry name" value="Pili subunits"/>
    <property type="match status" value="1"/>
</dbReference>
<dbReference type="Pfam" id="PF07963">
    <property type="entry name" value="N_methyl"/>
    <property type="match status" value="1"/>
</dbReference>